<dbReference type="RefSeq" id="WP_152233851.1">
    <property type="nucleotide sequence ID" value="NZ_JBHSKZ010000029.1"/>
</dbReference>
<dbReference type="AlphaFoldDB" id="A0A6I1GGZ8"/>
<dbReference type="Proteomes" id="UP000441772">
    <property type="component" value="Unassembled WGS sequence"/>
</dbReference>
<proteinExistence type="predicted"/>
<gene>
    <name evidence="3" type="ORF">F7D09_0476</name>
</gene>
<feature type="region of interest" description="Disordered" evidence="1">
    <location>
        <begin position="1"/>
        <end position="74"/>
    </location>
</feature>
<keyword evidence="2" id="KW-0812">Transmembrane</keyword>
<protein>
    <recommendedName>
        <fullName evidence="5">DUF4190 domain-containing protein</fullName>
    </recommendedName>
</protein>
<feature type="region of interest" description="Disordered" evidence="1">
    <location>
        <begin position="87"/>
        <end position="129"/>
    </location>
</feature>
<feature type="transmembrane region" description="Helical" evidence="2">
    <location>
        <begin position="191"/>
        <end position="214"/>
    </location>
</feature>
<reference evidence="3 4" key="1">
    <citation type="submission" date="2019-09" db="EMBL/GenBank/DDBJ databases">
        <title>Characterization of the phylogenetic diversity of two novel species belonging to the genus Bifidobacterium: Bifidobacterium cebidarum sp. nov. and Bifidobacterium leontopitheci sp. nov.</title>
        <authorList>
            <person name="Lugli G.A."/>
            <person name="Duranti S."/>
            <person name="Milani C."/>
            <person name="Turroni F."/>
            <person name="Ventura M."/>
        </authorList>
    </citation>
    <scope>NUCLEOTIDE SEQUENCE [LARGE SCALE GENOMIC DNA]</scope>
    <source>
        <strain evidence="3 4">LMG 31471</strain>
    </source>
</reference>
<feature type="compositionally biased region" description="Basic and acidic residues" evidence="1">
    <location>
        <begin position="37"/>
        <end position="49"/>
    </location>
</feature>
<feature type="transmembrane region" description="Helical" evidence="2">
    <location>
        <begin position="152"/>
        <end position="179"/>
    </location>
</feature>
<dbReference type="EMBL" id="WBVT01000005">
    <property type="protein sequence ID" value="KAB7790930.1"/>
    <property type="molecule type" value="Genomic_DNA"/>
</dbReference>
<evidence type="ECO:0008006" key="5">
    <source>
        <dbReference type="Google" id="ProtNLM"/>
    </source>
</evidence>
<evidence type="ECO:0000313" key="3">
    <source>
        <dbReference type="EMBL" id="KAB7790930.1"/>
    </source>
</evidence>
<sequence>MTEPQPQPQSPDGESRDSRQVAAPLQGQPVNQPEYGQRVEPEYGARADEFPQGYDPYLYGHPDDGNAPGQVASQQAAVPALGGGQGYPGYAGSQPGQYPPAQQFGGPAQGGYPGFGQPQGPGNGGSQDGPHYFHGINLDDPQQNPIYGHWDFYAIFAFVFSILFAMPVLPALIGGLAIWRTRRFHTKGVGLAIAAVVINVLSTITVVWLMMHGISADEFYQMMMNMIQSGGTGGTGGSGDSTISA</sequence>
<organism evidence="3 4">
    <name type="scientific">Bifidobacterium leontopitheci</name>
    <dbReference type="NCBI Taxonomy" id="2650774"/>
    <lineage>
        <taxon>Bacteria</taxon>
        <taxon>Bacillati</taxon>
        <taxon>Actinomycetota</taxon>
        <taxon>Actinomycetes</taxon>
        <taxon>Bifidobacteriales</taxon>
        <taxon>Bifidobacteriaceae</taxon>
        <taxon>Bifidobacterium</taxon>
    </lineage>
</organism>
<comment type="caution">
    <text evidence="3">The sequence shown here is derived from an EMBL/GenBank/DDBJ whole genome shotgun (WGS) entry which is preliminary data.</text>
</comment>
<feature type="compositionally biased region" description="Gly residues" evidence="1">
    <location>
        <begin position="107"/>
        <end position="127"/>
    </location>
</feature>
<name>A0A6I1GGZ8_9BIFI</name>
<evidence type="ECO:0000313" key="4">
    <source>
        <dbReference type="Proteomes" id="UP000441772"/>
    </source>
</evidence>
<feature type="compositionally biased region" description="Low complexity" evidence="1">
    <location>
        <begin position="90"/>
        <end position="106"/>
    </location>
</feature>
<accession>A0A6I1GGZ8</accession>
<keyword evidence="2" id="KW-0472">Membrane</keyword>
<evidence type="ECO:0000256" key="2">
    <source>
        <dbReference type="SAM" id="Phobius"/>
    </source>
</evidence>
<keyword evidence="2" id="KW-1133">Transmembrane helix</keyword>
<keyword evidence="4" id="KW-1185">Reference proteome</keyword>
<evidence type="ECO:0000256" key="1">
    <source>
        <dbReference type="SAM" id="MobiDB-lite"/>
    </source>
</evidence>